<reference evidence="1 2" key="1">
    <citation type="submission" date="2022-04" db="EMBL/GenBank/DDBJ databases">
        <title>Positive selection, recombination, and allopatry shape intraspecific diversity of widespread and dominant cyanobacteria.</title>
        <authorList>
            <person name="Wei J."/>
            <person name="Shu W."/>
            <person name="Hu C."/>
        </authorList>
    </citation>
    <scope>NUCLEOTIDE SEQUENCE [LARGE SCALE GENOMIC DNA]</scope>
    <source>
        <strain evidence="1 2">GB2-A4</strain>
    </source>
</reference>
<protein>
    <submittedName>
        <fullName evidence="1">Uncharacterized protein</fullName>
    </submittedName>
</protein>
<comment type="caution">
    <text evidence="1">The sequence shown here is derived from an EMBL/GenBank/DDBJ whole genome shotgun (WGS) entry which is preliminary data.</text>
</comment>
<organism evidence="1 2">
    <name type="scientific">Trichocoleus desertorum GB2-A4</name>
    <dbReference type="NCBI Taxonomy" id="2933944"/>
    <lineage>
        <taxon>Bacteria</taxon>
        <taxon>Bacillati</taxon>
        <taxon>Cyanobacteriota</taxon>
        <taxon>Cyanophyceae</taxon>
        <taxon>Leptolyngbyales</taxon>
        <taxon>Trichocoleusaceae</taxon>
        <taxon>Trichocoleus</taxon>
    </lineage>
</organism>
<evidence type="ECO:0000313" key="2">
    <source>
        <dbReference type="Proteomes" id="UP001464891"/>
    </source>
</evidence>
<evidence type="ECO:0000313" key="1">
    <source>
        <dbReference type="EMBL" id="MEP0818946.1"/>
    </source>
</evidence>
<name>A0ABV0JD49_9CYAN</name>
<sequence length="90" mass="10030">MSQNPVPNSESVADALIADLRQEGQLINLILQGCIELRWAIGPEEQDIARAMIYNAFETYALERGMSLAAAEQFCEQHLEDLIQDILAVL</sequence>
<gene>
    <name evidence="1" type="ORF">NC998_17755</name>
</gene>
<keyword evidence="2" id="KW-1185">Reference proteome</keyword>
<proteinExistence type="predicted"/>
<dbReference type="Proteomes" id="UP001464891">
    <property type="component" value="Unassembled WGS sequence"/>
</dbReference>
<dbReference type="RefSeq" id="WP_190437602.1">
    <property type="nucleotide sequence ID" value="NZ_JAMPKM010000011.1"/>
</dbReference>
<dbReference type="EMBL" id="JAMPKM010000011">
    <property type="protein sequence ID" value="MEP0818946.1"/>
    <property type="molecule type" value="Genomic_DNA"/>
</dbReference>
<accession>A0ABV0JD49</accession>